<evidence type="ECO:0000313" key="2">
    <source>
        <dbReference type="EMBL" id="MFD2792661.1"/>
    </source>
</evidence>
<evidence type="ECO:0000313" key="3">
    <source>
        <dbReference type="Proteomes" id="UP001597479"/>
    </source>
</evidence>
<dbReference type="EMBL" id="JBHUOG010000001">
    <property type="protein sequence ID" value="MFD2792661.1"/>
    <property type="molecule type" value="Genomic_DNA"/>
</dbReference>
<keyword evidence="3" id="KW-1185">Reference proteome</keyword>
<feature type="region of interest" description="Disordered" evidence="1">
    <location>
        <begin position="323"/>
        <end position="358"/>
    </location>
</feature>
<organism evidence="2 3">
    <name type="scientific">Promicromonospora vindobonensis</name>
    <dbReference type="NCBI Taxonomy" id="195748"/>
    <lineage>
        <taxon>Bacteria</taxon>
        <taxon>Bacillati</taxon>
        <taxon>Actinomycetota</taxon>
        <taxon>Actinomycetes</taxon>
        <taxon>Micrococcales</taxon>
        <taxon>Promicromonosporaceae</taxon>
        <taxon>Promicromonospora</taxon>
    </lineage>
</organism>
<evidence type="ECO:0008006" key="4">
    <source>
        <dbReference type="Google" id="ProtNLM"/>
    </source>
</evidence>
<accession>A0ABW5VMY0</accession>
<proteinExistence type="predicted"/>
<evidence type="ECO:0000256" key="1">
    <source>
        <dbReference type="SAM" id="MobiDB-lite"/>
    </source>
</evidence>
<dbReference type="InterPro" id="IPR036365">
    <property type="entry name" value="PGBD-like_sf"/>
</dbReference>
<dbReference type="SUPFAM" id="SSF47090">
    <property type="entry name" value="PGBD-like"/>
    <property type="match status" value="1"/>
</dbReference>
<dbReference type="Gene3D" id="2.40.420.20">
    <property type="match status" value="1"/>
</dbReference>
<comment type="caution">
    <text evidence="2">The sequence shown here is derived from an EMBL/GenBank/DDBJ whole genome shotgun (WGS) entry which is preliminary data.</text>
</comment>
<dbReference type="InterPro" id="IPR036366">
    <property type="entry name" value="PGBDSf"/>
</dbReference>
<feature type="compositionally biased region" description="Gly residues" evidence="1">
    <location>
        <begin position="337"/>
        <end position="358"/>
    </location>
</feature>
<dbReference type="RefSeq" id="WP_377180500.1">
    <property type="nucleotide sequence ID" value="NZ_JBHUOG010000001.1"/>
</dbReference>
<reference evidence="3" key="1">
    <citation type="journal article" date="2019" name="Int. J. Syst. Evol. Microbiol.">
        <title>The Global Catalogue of Microorganisms (GCM) 10K type strain sequencing project: providing services to taxonomists for standard genome sequencing and annotation.</title>
        <authorList>
            <consortium name="The Broad Institute Genomics Platform"/>
            <consortium name="The Broad Institute Genome Sequencing Center for Infectious Disease"/>
            <person name="Wu L."/>
            <person name="Ma J."/>
        </authorList>
    </citation>
    <scope>NUCLEOTIDE SEQUENCE [LARGE SCALE GENOMIC DNA]</scope>
    <source>
        <strain evidence="3">CCM 7044</strain>
    </source>
</reference>
<name>A0ABW5VMY0_9MICO</name>
<gene>
    <name evidence="2" type="ORF">ACFS27_03775</name>
</gene>
<dbReference type="Proteomes" id="UP001597479">
    <property type="component" value="Unassembled WGS sequence"/>
</dbReference>
<sequence>MRRRTKVVLASAIAVTVVGGGVAVPLFADFSRNEEAATAETGLRAETVVRGSLAAGTVISGSVSRGGAEPLNGTAEGILTSLPTPGAVIEPGDRIFESNGLPTFLLQGSVPLWRPLQLGSRGKDVQSLNTSLSAAGLLDGALADDVFGPGTSAAVAALYRAAGYVPPSGTEEGVERIEAASEAVDVARDALTEAEDALVRAGAPDATGQADGDDASAAPDRGGLEKALSEAATTLDEAEQDLAIAQAEHISPSDVVILDVPRLRVEAVPVRVGDPAGGEILRWTGTGVHVEATITRSQQASLSGGDAVRITLPNGDGVEGVIASTDSGGRPDKEAGAAGGADGGAAEGGAAEGGAAEGGVPGSDTVVVRIDAESQSAISELVGAAVRVEVTTASVVDVLVVPVTALVALAEGGYAVEKVVPGAPAGSGTLVPVEVGLVAEARVEVKSSQLREGDEVLVP</sequence>
<protein>
    <recommendedName>
        <fullName evidence="4">Peptidoglycan binding protein</fullName>
    </recommendedName>
</protein>
<feature type="region of interest" description="Disordered" evidence="1">
    <location>
        <begin position="201"/>
        <end position="222"/>
    </location>
</feature>
<dbReference type="Gene3D" id="1.10.101.10">
    <property type="entry name" value="PGBD-like superfamily/PGBD"/>
    <property type="match status" value="1"/>
</dbReference>